<dbReference type="Proteomes" id="UP001446871">
    <property type="component" value="Unassembled WGS sequence"/>
</dbReference>
<comment type="caution">
    <text evidence="2">The sequence shown here is derived from an EMBL/GenBank/DDBJ whole genome shotgun (WGS) entry which is preliminary data.</text>
</comment>
<dbReference type="EMBL" id="JAQQWM010000002">
    <property type="protein sequence ID" value="KAK8077039.1"/>
    <property type="molecule type" value="Genomic_DNA"/>
</dbReference>
<keyword evidence="3" id="KW-1185">Reference proteome</keyword>
<accession>A0ABR1W0M1</accession>
<reference evidence="2 3" key="1">
    <citation type="submission" date="2023-01" db="EMBL/GenBank/DDBJ databases">
        <title>Analysis of 21 Apiospora genomes using comparative genomics revels a genus with tremendous synthesis potential of carbohydrate active enzymes and secondary metabolites.</title>
        <authorList>
            <person name="Sorensen T."/>
        </authorList>
    </citation>
    <scope>NUCLEOTIDE SEQUENCE [LARGE SCALE GENOMIC DNA]</scope>
    <source>
        <strain evidence="2 3">CBS 83171</strain>
    </source>
</reference>
<evidence type="ECO:0000313" key="3">
    <source>
        <dbReference type="Proteomes" id="UP001446871"/>
    </source>
</evidence>
<sequence>MAHPGFSAAPQPHHHYPQSVPAPQQQDIASHMAVTYHQLGQLDPERRFPLDLVHILVRAASRDPAIALEVDYAMQRQFNQPPPPVAPPRTPQHMSSQMMDPPPGIAPGDHIRNLERGYTGGAPIQPWFTLGLPSASAAVRPSVLATVAGSATGAAMGSTASRSSPAAAAVRQVPAATTDRKRKRAAARETAARPPRSSRIGTKEWWSNAKEDDALMARMGMGLDIRRFI</sequence>
<feature type="region of interest" description="Disordered" evidence="1">
    <location>
        <begin position="1"/>
        <end position="25"/>
    </location>
</feature>
<evidence type="ECO:0000313" key="2">
    <source>
        <dbReference type="EMBL" id="KAK8077039.1"/>
    </source>
</evidence>
<gene>
    <name evidence="2" type="ORF">PG996_003209</name>
</gene>
<name>A0ABR1W0M1_9PEZI</name>
<proteinExistence type="predicted"/>
<organism evidence="2 3">
    <name type="scientific">Apiospora saccharicola</name>
    <dbReference type="NCBI Taxonomy" id="335842"/>
    <lineage>
        <taxon>Eukaryota</taxon>
        <taxon>Fungi</taxon>
        <taxon>Dikarya</taxon>
        <taxon>Ascomycota</taxon>
        <taxon>Pezizomycotina</taxon>
        <taxon>Sordariomycetes</taxon>
        <taxon>Xylariomycetidae</taxon>
        <taxon>Amphisphaeriales</taxon>
        <taxon>Apiosporaceae</taxon>
        <taxon>Apiospora</taxon>
    </lineage>
</organism>
<feature type="region of interest" description="Disordered" evidence="1">
    <location>
        <begin position="155"/>
        <end position="205"/>
    </location>
</feature>
<feature type="compositionally biased region" description="Low complexity" evidence="1">
    <location>
        <begin position="155"/>
        <end position="177"/>
    </location>
</feature>
<evidence type="ECO:0000256" key="1">
    <source>
        <dbReference type="SAM" id="MobiDB-lite"/>
    </source>
</evidence>
<protein>
    <submittedName>
        <fullName evidence="2">Uncharacterized protein</fullName>
    </submittedName>
</protein>